<gene>
    <name evidence="4" type="ORF">Cri9333_5005</name>
</gene>
<accession>K9W8E8</accession>
<comment type="similarity">
    <text evidence="1">Belongs to the Gram-positive plasmids replication protein type 1 family.</text>
</comment>
<evidence type="ECO:0000313" key="4">
    <source>
        <dbReference type="EMBL" id="AFZ15760.1"/>
    </source>
</evidence>
<proteinExistence type="inferred from homology"/>
<dbReference type="OrthoDB" id="5540934at2"/>
<dbReference type="AlphaFoldDB" id="K9W8E8"/>
<evidence type="ECO:0000256" key="3">
    <source>
        <dbReference type="SAM" id="MobiDB-lite"/>
    </source>
</evidence>
<dbReference type="Proteomes" id="UP000010472">
    <property type="component" value="Plasmid pCRI9333.08"/>
</dbReference>
<protein>
    <submittedName>
        <fullName evidence="4">Replication protein</fullName>
    </submittedName>
</protein>
<dbReference type="Pfam" id="PF01446">
    <property type="entry name" value="Rep_1"/>
    <property type="match status" value="1"/>
</dbReference>
<feature type="region of interest" description="Disordered" evidence="3">
    <location>
        <begin position="1"/>
        <end position="30"/>
    </location>
</feature>
<evidence type="ECO:0000256" key="2">
    <source>
        <dbReference type="ARBA" id="ARBA00022705"/>
    </source>
</evidence>
<dbReference type="InterPro" id="IPR000989">
    <property type="entry name" value="Rep"/>
</dbReference>
<keyword evidence="5" id="KW-1185">Reference proteome</keyword>
<feature type="compositionally biased region" description="Basic and acidic residues" evidence="3">
    <location>
        <begin position="21"/>
        <end position="30"/>
    </location>
</feature>
<geneLocation type="plasmid" evidence="4 5">
    <name>pCRI9333.08</name>
</geneLocation>
<dbReference type="RefSeq" id="WP_015205648.1">
    <property type="nucleotide sequence ID" value="NC_019756.1"/>
</dbReference>
<dbReference type="GO" id="GO:0006260">
    <property type="term" value="P:DNA replication"/>
    <property type="evidence" value="ECO:0007669"/>
    <property type="project" value="UniProtKB-KW"/>
</dbReference>
<dbReference type="GO" id="GO:0003677">
    <property type="term" value="F:DNA binding"/>
    <property type="evidence" value="ECO:0007669"/>
    <property type="project" value="InterPro"/>
</dbReference>
<keyword evidence="4" id="KW-0614">Plasmid</keyword>
<reference evidence="4 5" key="1">
    <citation type="submission" date="2012-06" db="EMBL/GenBank/DDBJ databases">
        <title>Finished plasmid 8 of genome of Crinalium epipsammum PCC 9333.</title>
        <authorList>
            <consortium name="US DOE Joint Genome Institute"/>
            <person name="Gugger M."/>
            <person name="Coursin T."/>
            <person name="Rippka R."/>
            <person name="Tandeau De Marsac N."/>
            <person name="Huntemann M."/>
            <person name="Wei C.-L."/>
            <person name="Han J."/>
            <person name="Detter J.C."/>
            <person name="Han C."/>
            <person name="Tapia R."/>
            <person name="Davenport K."/>
            <person name="Daligault H."/>
            <person name="Erkkila T."/>
            <person name="Gu W."/>
            <person name="Munk A.C.C."/>
            <person name="Teshima H."/>
            <person name="Xu Y."/>
            <person name="Chain P."/>
            <person name="Chen A."/>
            <person name="Krypides N."/>
            <person name="Mavromatis K."/>
            <person name="Markowitz V."/>
            <person name="Szeto E."/>
            <person name="Ivanova N."/>
            <person name="Mikhailova N."/>
            <person name="Ovchinnikova G."/>
            <person name="Pagani I."/>
            <person name="Pati A."/>
            <person name="Goodwin L."/>
            <person name="Peters L."/>
            <person name="Pitluck S."/>
            <person name="Woyke T."/>
            <person name="Kerfeld C."/>
        </authorList>
    </citation>
    <scope>NUCLEOTIDE SEQUENCE [LARGE SCALE GENOMIC DNA]</scope>
    <source>
        <strain evidence="4 5">PCC 9333</strain>
        <plasmid evidence="5">Plasmid pCRI9333.08</plasmid>
    </source>
</reference>
<dbReference type="KEGG" id="cep:Cri9333_5005"/>
<evidence type="ECO:0000313" key="5">
    <source>
        <dbReference type="Proteomes" id="UP000010472"/>
    </source>
</evidence>
<evidence type="ECO:0000256" key="1">
    <source>
        <dbReference type="ARBA" id="ARBA00008909"/>
    </source>
</evidence>
<sequence>MPEQTDTEQKNTDAPSLSDLSSRDKPWDKHRSNADKVSAYYVGSEFQGYSDRAYFCSELLDFRLTPDQDEGVYKLKLAAARFCRVRHCPVCQWRRSLMWKAKAYKILPRIIKKYPTHRWLFLTLTLRNCKITELRETLKHMHESFKRMTKLKAFPAIGWIKSTEVTRGKDGSAHPHFHCLLMVAPGYFGKNYIRQDEWVEMWRQSLRIDYNPVLDVQAIKKGQSPASLVPELLKYCTKESDLVADREWFLELTRQMHKTRAIATGGVLKEYLKELEQEPSDLVGEDSQAEVDEGHLYFDWKRKEKKYRLVE</sequence>
<dbReference type="PATRIC" id="fig|1173022.3.peg.5407"/>
<name>K9W8E8_9CYAN</name>
<organism evidence="4 5">
    <name type="scientific">Crinalium epipsammum PCC 9333</name>
    <dbReference type="NCBI Taxonomy" id="1173022"/>
    <lineage>
        <taxon>Bacteria</taxon>
        <taxon>Bacillati</taxon>
        <taxon>Cyanobacteriota</taxon>
        <taxon>Cyanophyceae</taxon>
        <taxon>Gomontiellales</taxon>
        <taxon>Gomontiellaceae</taxon>
        <taxon>Crinalium</taxon>
    </lineage>
</organism>
<dbReference type="EMBL" id="CP003628">
    <property type="protein sequence ID" value="AFZ15760.1"/>
    <property type="molecule type" value="Genomic_DNA"/>
</dbReference>
<dbReference type="HOGENOM" id="CLU_056002_0_0_3"/>
<keyword evidence="2" id="KW-0235">DNA replication</keyword>